<dbReference type="EMBL" id="JAJIRN010000007">
    <property type="protein sequence ID" value="MCV2369813.1"/>
    <property type="molecule type" value="Genomic_DNA"/>
</dbReference>
<dbReference type="Gene3D" id="3.10.450.50">
    <property type="match status" value="1"/>
</dbReference>
<keyword evidence="1" id="KW-0732">Signal</keyword>
<keyword evidence="4" id="KW-1185">Reference proteome</keyword>
<sequence length="185" mass="20473">MRTKYCFKPLLPCLYVALSLLTSGGAIAAAAKADAATADPAAQYAALSSETRQLAERYLQAYLRKDWATLEPLMAEQIRFLDPTAKLVFGDVDQHGKPALLKYFHTVYPYIDTHEFKVGSSFVAGNKAVFIAETDWSFAHPGLPVVRSKAPIILTLTVEDGRVIEHTEMADLQSFLNQRQALKKP</sequence>
<dbReference type="RefSeq" id="WP_263572394.1">
    <property type="nucleotide sequence ID" value="NZ_JAJIRN010000007.1"/>
</dbReference>
<dbReference type="Pfam" id="PF12680">
    <property type="entry name" value="SnoaL_2"/>
    <property type="match status" value="1"/>
</dbReference>
<name>A0ABT2YIC2_9BURK</name>
<reference evidence="3 4" key="1">
    <citation type="submission" date="2021-11" db="EMBL/GenBank/DDBJ databases">
        <authorList>
            <person name="Liang Q."/>
            <person name="Mou H."/>
            <person name="Liu Z."/>
        </authorList>
    </citation>
    <scope>NUCLEOTIDE SEQUENCE [LARGE SCALE GENOMIC DNA]</scope>
    <source>
        <strain evidence="3 4">CHU3</strain>
    </source>
</reference>
<dbReference type="InterPro" id="IPR032710">
    <property type="entry name" value="NTF2-like_dom_sf"/>
</dbReference>
<evidence type="ECO:0000259" key="2">
    <source>
        <dbReference type="Pfam" id="PF12680"/>
    </source>
</evidence>
<dbReference type="SUPFAM" id="SSF54427">
    <property type="entry name" value="NTF2-like"/>
    <property type="match status" value="1"/>
</dbReference>
<dbReference type="InterPro" id="IPR037401">
    <property type="entry name" value="SnoaL-like"/>
</dbReference>
<dbReference type="Proteomes" id="UP001209701">
    <property type="component" value="Unassembled WGS sequence"/>
</dbReference>
<feature type="signal peptide" evidence="1">
    <location>
        <begin position="1"/>
        <end position="28"/>
    </location>
</feature>
<evidence type="ECO:0000256" key="1">
    <source>
        <dbReference type="SAM" id="SignalP"/>
    </source>
</evidence>
<feature type="chain" id="PRO_5046746684" evidence="1">
    <location>
        <begin position="29"/>
        <end position="185"/>
    </location>
</feature>
<comment type="caution">
    <text evidence="3">The sequence shown here is derived from an EMBL/GenBank/DDBJ whole genome shotgun (WGS) entry which is preliminary data.</text>
</comment>
<gene>
    <name evidence="3" type="ORF">LNV07_17160</name>
</gene>
<proteinExistence type="predicted"/>
<protein>
    <submittedName>
        <fullName evidence="3">Nuclear transport factor 2 family protein</fullName>
    </submittedName>
</protein>
<evidence type="ECO:0000313" key="4">
    <source>
        <dbReference type="Proteomes" id="UP001209701"/>
    </source>
</evidence>
<organism evidence="3 4">
    <name type="scientific">Roseateles oligotrophus</name>
    <dbReference type="NCBI Taxonomy" id="1769250"/>
    <lineage>
        <taxon>Bacteria</taxon>
        <taxon>Pseudomonadati</taxon>
        <taxon>Pseudomonadota</taxon>
        <taxon>Betaproteobacteria</taxon>
        <taxon>Burkholderiales</taxon>
        <taxon>Sphaerotilaceae</taxon>
        <taxon>Roseateles</taxon>
    </lineage>
</organism>
<feature type="domain" description="SnoaL-like" evidence="2">
    <location>
        <begin position="55"/>
        <end position="166"/>
    </location>
</feature>
<evidence type="ECO:0000313" key="3">
    <source>
        <dbReference type="EMBL" id="MCV2369813.1"/>
    </source>
</evidence>
<accession>A0ABT2YIC2</accession>